<proteinExistence type="predicted"/>
<gene>
    <name evidence="2" type="ORF">MiSe_65090</name>
</gene>
<name>A0AAV3XNC9_9CYAN</name>
<dbReference type="InterPro" id="IPR005243">
    <property type="entry name" value="THIRX-like_proc"/>
</dbReference>
<dbReference type="InterPro" id="IPR012336">
    <property type="entry name" value="Thioredoxin-like_fold"/>
</dbReference>
<protein>
    <recommendedName>
        <fullName evidence="1">Thioredoxin-like fold domain-containing protein</fullName>
    </recommendedName>
</protein>
<dbReference type="PANTHER" id="PTHR36450">
    <property type="entry name" value="THIOREDOXIN"/>
    <property type="match status" value="1"/>
</dbReference>
<evidence type="ECO:0000313" key="3">
    <source>
        <dbReference type="Proteomes" id="UP001050975"/>
    </source>
</evidence>
<organism evidence="2 3">
    <name type="scientific">Microseira wollei NIES-4236</name>
    <dbReference type="NCBI Taxonomy" id="2530354"/>
    <lineage>
        <taxon>Bacteria</taxon>
        <taxon>Bacillati</taxon>
        <taxon>Cyanobacteriota</taxon>
        <taxon>Cyanophyceae</taxon>
        <taxon>Oscillatoriophycideae</taxon>
        <taxon>Aerosakkonematales</taxon>
        <taxon>Aerosakkonemataceae</taxon>
        <taxon>Microseira</taxon>
    </lineage>
</organism>
<dbReference type="EMBL" id="BLAY01000131">
    <property type="protein sequence ID" value="GET41695.1"/>
    <property type="molecule type" value="Genomic_DNA"/>
</dbReference>
<reference evidence="2" key="1">
    <citation type="submission" date="2019-10" db="EMBL/GenBank/DDBJ databases">
        <title>Draft genome sequece of Microseira wollei NIES-4236.</title>
        <authorList>
            <person name="Yamaguchi H."/>
            <person name="Suzuki S."/>
            <person name="Kawachi M."/>
        </authorList>
    </citation>
    <scope>NUCLEOTIDE SEQUENCE</scope>
    <source>
        <strain evidence="2">NIES-4236</strain>
    </source>
</reference>
<dbReference type="InterPro" id="IPR036249">
    <property type="entry name" value="Thioredoxin-like_sf"/>
</dbReference>
<dbReference type="Proteomes" id="UP001050975">
    <property type="component" value="Unassembled WGS sequence"/>
</dbReference>
<comment type="caution">
    <text evidence="2">The sequence shown here is derived from an EMBL/GenBank/DDBJ whole genome shotgun (WGS) entry which is preliminary data.</text>
</comment>
<dbReference type="PANTHER" id="PTHR36450:SF1">
    <property type="entry name" value="THIOREDOXIN"/>
    <property type="match status" value="1"/>
</dbReference>
<dbReference type="AlphaFoldDB" id="A0AAV3XNC9"/>
<dbReference type="Pfam" id="PF13192">
    <property type="entry name" value="Thioredoxin_3"/>
    <property type="match status" value="1"/>
</dbReference>
<sequence>MIGMSLSMLSSRAAAEVFWGLEKRMSANIVEIIGIKCQKNCQLIENLRAAIAKLKIKAEVSQVTDPIEIAKRGSLSTPAVVVNGEVFSTGKVIDSEEIKKLLVRFPKLLIG</sequence>
<keyword evidence="3" id="KW-1185">Reference proteome</keyword>
<dbReference type="SUPFAM" id="SSF52833">
    <property type="entry name" value="Thioredoxin-like"/>
    <property type="match status" value="1"/>
</dbReference>
<evidence type="ECO:0000259" key="1">
    <source>
        <dbReference type="Pfam" id="PF13192"/>
    </source>
</evidence>
<accession>A0AAV3XNC9</accession>
<feature type="domain" description="Thioredoxin-like fold" evidence="1">
    <location>
        <begin position="30"/>
        <end position="102"/>
    </location>
</feature>
<dbReference type="Gene3D" id="3.40.30.10">
    <property type="entry name" value="Glutaredoxin"/>
    <property type="match status" value="1"/>
</dbReference>
<evidence type="ECO:0000313" key="2">
    <source>
        <dbReference type="EMBL" id="GET41695.1"/>
    </source>
</evidence>